<evidence type="ECO:0000313" key="17">
    <source>
        <dbReference type="EMBL" id="CAD5119666.1"/>
    </source>
</evidence>
<feature type="active site" description="For OMPdecase activity" evidence="14">
    <location>
        <position position="291"/>
    </location>
</feature>
<dbReference type="NCBIfam" id="NF010382">
    <property type="entry name" value="PRK13809.1"/>
    <property type="match status" value="1"/>
</dbReference>
<comment type="similarity">
    <text evidence="4">In the C-terminal section; belongs to the OMP decarboxylase family.</text>
</comment>
<dbReference type="AlphaFoldDB" id="A0A7I8VTW2"/>
<dbReference type="SUPFAM" id="SSF51366">
    <property type="entry name" value="Ribulose-phoshate binding barrel"/>
    <property type="match status" value="1"/>
</dbReference>
<evidence type="ECO:0000256" key="13">
    <source>
        <dbReference type="ARBA" id="ARBA00023268"/>
    </source>
</evidence>
<dbReference type="EC" id="4.1.1.23" evidence="6"/>
<evidence type="ECO:0000256" key="14">
    <source>
        <dbReference type="PIRSR" id="PIRSR614732-1"/>
    </source>
</evidence>
<dbReference type="GO" id="GO:0004588">
    <property type="term" value="F:orotate phosphoribosyltransferase activity"/>
    <property type="evidence" value="ECO:0007669"/>
    <property type="project" value="UniProtKB-EC"/>
</dbReference>
<dbReference type="FunFam" id="3.40.50.2020:FF:000025">
    <property type="entry name" value="Uridine monophosphate synthetase"/>
    <property type="match status" value="1"/>
</dbReference>
<dbReference type="UniPathway" id="UPA00070">
    <property type="reaction ID" value="UER00119"/>
</dbReference>
<evidence type="ECO:0000256" key="11">
    <source>
        <dbReference type="ARBA" id="ARBA00022975"/>
    </source>
</evidence>
<dbReference type="Gene3D" id="3.40.50.2020">
    <property type="match status" value="1"/>
</dbReference>
<dbReference type="PANTHER" id="PTHR19278">
    <property type="entry name" value="OROTATE PHOSPHORIBOSYLTRANSFERASE"/>
    <property type="match status" value="1"/>
</dbReference>
<feature type="binding site" evidence="15">
    <location>
        <position position="238"/>
    </location>
    <ligand>
        <name>substrate</name>
    </ligand>
</feature>
<feature type="binding site" evidence="15">
    <location>
        <position position="406"/>
    </location>
    <ligand>
        <name>substrate</name>
    </ligand>
</feature>
<dbReference type="GO" id="GO:0006207">
    <property type="term" value="P:'de novo' pyrimidine nucleobase biosynthetic process"/>
    <property type="evidence" value="ECO:0007669"/>
    <property type="project" value="InterPro"/>
</dbReference>
<dbReference type="PANTHER" id="PTHR19278:SF9">
    <property type="entry name" value="URIDINE 5'-MONOPHOSPHATE SYNTHASE"/>
    <property type="match status" value="1"/>
</dbReference>
<dbReference type="GO" id="GO:0044205">
    <property type="term" value="P:'de novo' UMP biosynthetic process"/>
    <property type="evidence" value="ECO:0007669"/>
    <property type="project" value="UniProtKB-UniPathway"/>
</dbReference>
<dbReference type="InterPro" id="IPR029057">
    <property type="entry name" value="PRTase-like"/>
</dbReference>
<comment type="pathway">
    <text evidence="1">Pyrimidine metabolism; UMP biosynthesis via de novo pathway; UMP from orotate: step 2/2.</text>
</comment>
<keyword evidence="13" id="KW-0511">Multifunctional enzyme</keyword>
<comment type="similarity">
    <text evidence="3">In the N-terminal section; belongs to the purine/pyrimidine phosphoribosyltransferase family.</text>
</comment>
<keyword evidence="11" id="KW-0665">Pyrimidine biosynthesis</keyword>
<keyword evidence="10" id="KW-0210">Decarboxylase</keyword>
<dbReference type="InterPro" id="IPR004467">
    <property type="entry name" value="Or_phspho_trans_dom"/>
</dbReference>
<sequence>MDKTSEVIIELYKIGAFKFGEFKLKSGITSPIYVDLRVLVSFPKILTDISCLLYNKSRENHCQFENVCGVPYTALPMSTVISTKYDIPLLMRRKEAKSYGTKQLVEGYFKKGDRCLIIEDIVTSGGSVLETAQILRNLGLEVRDTVVVLDREQGAIASLKNHNIEVHSIFTLSQVVDCLLSVGKLNSSIVNNVKTFIKENQVTCGKKEEATETKIHPLTRRIWEVIKEKQSNLCVSLDVSESGDLLDLADKLGPYVCMIKVHADIVKGFNVDVGLQLKALASKHNYFIFEDRKFADIGKTVSMQFSGGNLEISKWCDIVNVHALPGPGVIAGIRTVRRDVGILVLAQMSSEGNLLNESYTKSAVELSSANRDCVIGFIAQENLTNDSFIVATPGVHLSTSSGDLGQTYNSPQKAIEKGSDIIIVGSGIIKSDNPVEAAENYRKASFTAKILEKCALYS</sequence>
<dbReference type="FunFam" id="3.20.20.70:FF:000114">
    <property type="entry name" value="Decarboxylase,orotidine phosphate"/>
    <property type="match status" value="1"/>
</dbReference>
<keyword evidence="12" id="KW-0456">Lyase</keyword>
<reference evidence="17 18" key="1">
    <citation type="submission" date="2020-08" db="EMBL/GenBank/DDBJ databases">
        <authorList>
            <person name="Hejnol A."/>
        </authorList>
    </citation>
    <scope>NUCLEOTIDE SEQUENCE [LARGE SCALE GENOMIC DNA]</scope>
</reference>
<dbReference type="InterPro" id="IPR011060">
    <property type="entry name" value="RibuloseP-bd_barrel"/>
</dbReference>
<dbReference type="NCBIfam" id="TIGR00336">
    <property type="entry name" value="pyrE"/>
    <property type="match status" value="1"/>
</dbReference>
<name>A0A7I8VTW2_9ANNE</name>
<dbReference type="SMART" id="SM00934">
    <property type="entry name" value="OMPdecase"/>
    <property type="match status" value="1"/>
</dbReference>
<dbReference type="EMBL" id="CAJFCJ010000010">
    <property type="protein sequence ID" value="CAD5119666.1"/>
    <property type="molecule type" value="Genomic_DNA"/>
</dbReference>
<feature type="binding site" evidence="15">
    <location>
        <position position="349"/>
    </location>
    <ligand>
        <name>substrate</name>
    </ligand>
</feature>
<evidence type="ECO:0000256" key="15">
    <source>
        <dbReference type="PIRSR" id="PIRSR614732-2"/>
    </source>
</evidence>
<dbReference type="GO" id="GO:0004590">
    <property type="term" value="F:orotidine-5'-phosphate decarboxylase activity"/>
    <property type="evidence" value="ECO:0007669"/>
    <property type="project" value="UniProtKB-EC"/>
</dbReference>
<evidence type="ECO:0000256" key="2">
    <source>
        <dbReference type="ARBA" id="ARBA00004889"/>
    </source>
</evidence>
<dbReference type="SUPFAM" id="SSF53271">
    <property type="entry name" value="PRTase-like"/>
    <property type="match status" value="1"/>
</dbReference>
<dbReference type="PROSITE" id="PS00156">
    <property type="entry name" value="OMPDECASE"/>
    <property type="match status" value="1"/>
</dbReference>
<evidence type="ECO:0000256" key="12">
    <source>
        <dbReference type="ARBA" id="ARBA00023239"/>
    </source>
</evidence>
<evidence type="ECO:0000256" key="8">
    <source>
        <dbReference type="ARBA" id="ARBA00022676"/>
    </source>
</evidence>
<evidence type="ECO:0000256" key="1">
    <source>
        <dbReference type="ARBA" id="ARBA00004861"/>
    </source>
</evidence>
<comment type="pathway">
    <text evidence="2">Pyrimidine metabolism; UMP biosynthesis via de novo pathway; UMP from orotate: step 1/2.</text>
</comment>
<dbReference type="CDD" id="cd04725">
    <property type="entry name" value="OMP_decarboxylase_like"/>
    <property type="match status" value="1"/>
</dbReference>
<dbReference type="HAMAP" id="MF_01208">
    <property type="entry name" value="PyrE"/>
    <property type="match status" value="1"/>
</dbReference>
<keyword evidence="9" id="KW-0808">Transferase</keyword>
<evidence type="ECO:0000256" key="9">
    <source>
        <dbReference type="ARBA" id="ARBA00022679"/>
    </source>
</evidence>
<dbReference type="InterPro" id="IPR001754">
    <property type="entry name" value="OMPdeCOase_dom"/>
</dbReference>
<dbReference type="Gene3D" id="3.20.20.70">
    <property type="entry name" value="Aldolase class I"/>
    <property type="match status" value="1"/>
</dbReference>
<dbReference type="InterPro" id="IPR018089">
    <property type="entry name" value="OMPdecase_AS"/>
</dbReference>
<feature type="active site" description="For OMPdecase activity" evidence="14">
    <location>
        <position position="293"/>
    </location>
</feature>
<dbReference type="Pfam" id="PF00156">
    <property type="entry name" value="Pribosyltran"/>
    <property type="match status" value="1"/>
</dbReference>
<evidence type="ECO:0000256" key="4">
    <source>
        <dbReference type="ARBA" id="ARBA00009769"/>
    </source>
</evidence>
<feature type="active site" description="For OMPdecase activity" evidence="14">
    <location>
        <position position="296"/>
    </location>
</feature>
<protein>
    <recommendedName>
        <fullName evidence="7">Uridine 5'-monophosphate synthase</fullName>
        <ecNumber evidence="5">2.4.2.10</ecNumber>
        <ecNumber evidence="6">4.1.1.23</ecNumber>
    </recommendedName>
</protein>
<proteinExistence type="inferred from homology"/>
<evidence type="ECO:0000313" key="18">
    <source>
        <dbReference type="Proteomes" id="UP000549394"/>
    </source>
</evidence>
<dbReference type="OrthoDB" id="10263753at2759"/>
<accession>A0A7I8VTW2</accession>
<evidence type="ECO:0000256" key="10">
    <source>
        <dbReference type="ARBA" id="ARBA00022793"/>
    </source>
</evidence>
<evidence type="ECO:0000259" key="16">
    <source>
        <dbReference type="SMART" id="SM00934"/>
    </source>
</evidence>
<dbReference type="NCBIfam" id="TIGR01740">
    <property type="entry name" value="pyrF"/>
    <property type="match status" value="1"/>
</dbReference>
<dbReference type="InterPro" id="IPR014732">
    <property type="entry name" value="OMPdecase"/>
</dbReference>
<gene>
    <name evidence="17" type="ORF">DGYR_LOCUS7865</name>
</gene>
<comment type="caution">
    <text evidence="17">The sequence shown here is derived from an EMBL/GenBank/DDBJ whole genome shotgun (WGS) entry which is preliminary data.</text>
</comment>
<dbReference type="InterPro" id="IPR000836">
    <property type="entry name" value="PRTase_dom"/>
</dbReference>
<evidence type="ECO:0000256" key="7">
    <source>
        <dbReference type="ARBA" id="ARBA00015047"/>
    </source>
</evidence>
<dbReference type="Proteomes" id="UP000549394">
    <property type="component" value="Unassembled WGS sequence"/>
</dbReference>
<evidence type="ECO:0000256" key="6">
    <source>
        <dbReference type="ARBA" id="ARBA00012321"/>
    </source>
</evidence>
<dbReference type="InterPro" id="IPR023031">
    <property type="entry name" value="OPRT"/>
</dbReference>
<keyword evidence="8" id="KW-0328">Glycosyltransferase</keyword>
<dbReference type="Pfam" id="PF00215">
    <property type="entry name" value="OMPdecase"/>
    <property type="match status" value="1"/>
</dbReference>
<organism evidence="17 18">
    <name type="scientific">Dimorphilus gyrociliatus</name>
    <dbReference type="NCBI Taxonomy" id="2664684"/>
    <lineage>
        <taxon>Eukaryota</taxon>
        <taxon>Metazoa</taxon>
        <taxon>Spiralia</taxon>
        <taxon>Lophotrochozoa</taxon>
        <taxon>Annelida</taxon>
        <taxon>Polychaeta</taxon>
        <taxon>Polychaeta incertae sedis</taxon>
        <taxon>Dinophilidae</taxon>
        <taxon>Dimorphilus</taxon>
    </lineage>
</organism>
<feature type="binding site" evidence="15">
    <location>
        <position position="260"/>
    </location>
    <ligand>
        <name>substrate</name>
    </ligand>
</feature>
<keyword evidence="18" id="KW-1185">Reference proteome</keyword>
<dbReference type="CDD" id="cd06223">
    <property type="entry name" value="PRTases_typeI"/>
    <property type="match status" value="1"/>
</dbReference>
<feature type="binding site" evidence="15">
    <location>
        <position position="425"/>
    </location>
    <ligand>
        <name>substrate</name>
    </ligand>
</feature>
<dbReference type="EC" id="2.4.2.10" evidence="5"/>
<feature type="domain" description="Orotidine 5'-phosphate decarboxylase" evidence="16">
    <location>
        <begin position="232"/>
        <end position="441"/>
    </location>
</feature>
<evidence type="ECO:0000256" key="3">
    <source>
        <dbReference type="ARBA" id="ARBA00006221"/>
    </source>
</evidence>
<dbReference type="InterPro" id="IPR013785">
    <property type="entry name" value="Aldolase_TIM"/>
</dbReference>
<evidence type="ECO:0000256" key="5">
    <source>
        <dbReference type="ARBA" id="ARBA00011971"/>
    </source>
</evidence>